<dbReference type="KEGG" id="rle:pRL120636"/>
<geneLocation type="plasmid" evidence="2">
    <name>pRL12</name>
</geneLocation>
<proteinExistence type="predicted"/>
<dbReference type="HOGENOM" id="CLU_2495703_0_0_5"/>
<dbReference type="Proteomes" id="UP000006575">
    <property type="component" value="Plasmid pRL12"/>
</dbReference>
<keyword evidence="2" id="KW-1185">Reference proteome</keyword>
<dbReference type="EnsemblBacteria" id="CAK12346">
    <property type="protein sequence ID" value="CAK12346"/>
    <property type="gene ID" value="pRL120636"/>
</dbReference>
<evidence type="ECO:0000313" key="1">
    <source>
        <dbReference type="EMBL" id="CAK12346.1"/>
    </source>
</evidence>
<organism evidence="1 2">
    <name type="scientific">Rhizobium johnstonii (strain DSM 114642 / LMG 32736 / 3841)</name>
    <name type="common">Rhizobium leguminosarum bv. viciae</name>
    <dbReference type="NCBI Taxonomy" id="216596"/>
    <lineage>
        <taxon>Bacteria</taxon>
        <taxon>Pseudomonadati</taxon>
        <taxon>Pseudomonadota</taxon>
        <taxon>Alphaproteobacteria</taxon>
        <taxon>Hyphomicrobiales</taxon>
        <taxon>Rhizobiaceae</taxon>
        <taxon>Rhizobium/Agrobacterium group</taxon>
        <taxon>Rhizobium</taxon>
        <taxon>Rhizobium johnstonii</taxon>
    </lineage>
</organism>
<dbReference type="EMBL" id="AM236086">
    <property type="protein sequence ID" value="CAK12346.1"/>
    <property type="molecule type" value="Genomic_DNA"/>
</dbReference>
<dbReference type="AlphaFoldDB" id="Q1M3H8"/>
<name>Q1M3H8_RHIJ3</name>
<accession>Q1M3H8</accession>
<gene>
    <name evidence="1" type="ordered locus">pRL120636</name>
</gene>
<protein>
    <submittedName>
        <fullName evidence="1">Uncharacterized protein</fullName>
    </submittedName>
</protein>
<sequence length="86" mass="9844">MNTAAHCPVPKPNRGVASTDEIIRQRATSYNLKHPPTADKKDFAQYGKMISIEEYSLPVILHNRTFARARRDRNGSCAARMFELRR</sequence>
<evidence type="ECO:0000313" key="2">
    <source>
        <dbReference type="Proteomes" id="UP000006575"/>
    </source>
</evidence>
<reference evidence="1 2" key="1">
    <citation type="journal article" date="2006" name="Genome Biol.">
        <title>The genome of Rhizobium leguminosarum has recognizable core and accessory components.</title>
        <authorList>
            <person name="Young J.W."/>
            <person name="Crossman L.C."/>
            <person name="Johnston A.W.B."/>
            <person name="Thomson N.R."/>
            <person name="Ghazoui Z.F."/>
            <person name="Hull K.H."/>
            <person name="Wexler M."/>
            <person name="Curson A.R.J."/>
            <person name="Todd J.D."/>
            <person name="Poole P.S."/>
            <person name="Mauchline T.H."/>
            <person name="East A.K."/>
            <person name="Quail M.A."/>
            <person name="Churcher C."/>
            <person name="Arrowsmith C."/>
            <person name="Cherevach A."/>
            <person name="Chillingworth T."/>
            <person name="Clarke K."/>
            <person name="Cronin A."/>
            <person name="Davis P."/>
            <person name="Fraser A."/>
            <person name="Hance Z."/>
            <person name="Hauser H."/>
            <person name="Jagels K."/>
            <person name="Moule S."/>
            <person name="Mungall K."/>
            <person name="Norbertczak H."/>
            <person name="Rabbinowitsch E."/>
            <person name="Sanders M."/>
            <person name="Simmonds M."/>
            <person name="Whitehead S."/>
            <person name="Parkhill J."/>
        </authorList>
    </citation>
    <scope>NUCLEOTIDE SEQUENCE [LARGE SCALE GENOMIC DNA]</scope>
    <source>
        <strain evidence="2">DSM 114642 / LMG 32736 / 3841</strain>
    </source>
</reference>